<organism evidence="2 3">
    <name type="scientific">Gnathostoma spinigerum</name>
    <dbReference type="NCBI Taxonomy" id="75299"/>
    <lineage>
        <taxon>Eukaryota</taxon>
        <taxon>Metazoa</taxon>
        <taxon>Ecdysozoa</taxon>
        <taxon>Nematoda</taxon>
        <taxon>Chromadorea</taxon>
        <taxon>Rhabditida</taxon>
        <taxon>Spirurina</taxon>
        <taxon>Gnathostomatomorpha</taxon>
        <taxon>Gnathostomatoidea</taxon>
        <taxon>Gnathostomatidae</taxon>
        <taxon>Gnathostoma</taxon>
    </lineage>
</organism>
<keyword evidence="1" id="KW-0732">Signal</keyword>
<evidence type="ECO:0000256" key="1">
    <source>
        <dbReference type="SAM" id="SignalP"/>
    </source>
</evidence>
<dbReference type="AlphaFoldDB" id="A0ABD6EPX0"/>
<keyword evidence="3" id="KW-1185">Reference proteome</keyword>
<feature type="chain" id="PRO_5044884105" description="Secreted protein" evidence="1">
    <location>
        <begin position="25"/>
        <end position="98"/>
    </location>
</feature>
<gene>
    <name evidence="2" type="ORF">AB6A40_008040</name>
</gene>
<protein>
    <recommendedName>
        <fullName evidence="4">Secreted protein</fullName>
    </recommendedName>
</protein>
<dbReference type="Proteomes" id="UP001608902">
    <property type="component" value="Unassembled WGS sequence"/>
</dbReference>
<evidence type="ECO:0000313" key="3">
    <source>
        <dbReference type="Proteomes" id="UP001608902"/>
    </source>
</evidence>
<evidence type="ECO:0000313" key="2">
    <source>
        <dbReference type="EMBL" id="MFH4981331.1"/>
    </source>
</evidence>
<dbReference type="EMBL" id="JBGFUD010007007">
    <property type="protein sequence ID" value="MFH4981331.1"/>
    <property type="molecule type" value="Genomic_DNA"/>
</dbReference>
<reference evidence="2 3" key="1">
    <citation type="submission" date="2024-08" db="EMBL/GenBank/DDBJ databases">
        <title>Gnathostoma spinigerum genome.</title>
        <authorList>
            <person name="Gonzalez-Bertolin B."/>
            <person name="Monzon S."/>
            <person name="Zaballos A."/>
            <person name="Jimenez P."/>
            <person name="Dekumyoy P."/>
            <person name="Varona S."/>
            <person name="Cuesta I."/>
            <person name="Sumanam S."/>
            <person name="Adisakwattana P."/>
            <person name="Gasser R.B."/>
            <person name="Hernandez-Gonzalez A."/>
            <person name="Young N.D."/>
            <person name="Perteguer M.J."/>
        </authorList>
    </citation>
    <scope>NUCLEOTIDE SEQUENCE [LARGE SCALE GENOMIC DNA]</scope>
    <source>
        <strain evidence="2">AL3</strain>
        <tissue evidence="2">Liver</tissue>
    </source>
</reference>
<accession>A0ABD6EPX0</accession>
<comment type="caution">
    <text evidence="2">The sequence shown here is derived from an EMBL/GenBank/DDBJ whole genome shotgun (WGS) entry which is preliminary data.</text>
</comment>
<name>A0ABD6EPX0_9BILA</name>
<feature type="signal peptide" evidence="1">
    <location>
        <begin position="1"/>
        <end position="24"/>
    </location>
</feature>
<sequence length="98" mass="11258">MFFLLNGALVSLVVQIGQIILVHSLQLLENDWQFANEHNARRNSGGFQSRIAGFINDRLFEESDSKRSSPLMTDHSLWPNGTIPYKFDTSFCRQFCSF</sequence>
<evidence type="ECO:0008006" key="4">
    <source>
        <dbReference type="Google" id="ProtNLM"/>
    </source>
</evidence>
<proteinExistence type="predicted"/>